<gene>
    <name evidence="1" type="primary">AVEN_257681_1</name>
    <name evidence="1" type="ORF">TNCT_58531</name>
</gene>
<evidence type="ECO:0000313" key="1">
    <source>
        <dbReference type="EMBL" id="GFR31672.1"/>
    </source>
</evidence>
<protein>
    <submittedName>
        <fullName evidence="1">Uncharacterized protein</fullName>
    </submittedName>
</protein>
<reference evidence="1" key="1">
    <citation type="submission" date="2020-07" db="EMBL/GenBank/DDBJ databases">
        <title>Multicomponent nature underlies the extraordinary mechanical properties of spider dragline silk.</title>
        <authorList>
            <person name="Kono N."/>
            <person name="Nakamura H."/>
            <person name="Mori M."/>
            <person name="Yoshida Y."/>
            <person name="Ohtoshi R."/>
            <person name="Malay A.D."/>
            <person name="Moran D.A.P."/>
            <person name="Tomita M."/>
            <person name="Numata K."/>
            <person name="Arakawa K."/>
        </authorList>
    </citation>
    <scope>NUCLEOTIDE SEQUENCE</scope>
</reference>
<organism evidence="1 2">
    <name type="scientific">Trichonephila clavata</name>
    <name type="common">Joro spider</name>
    <name type="synonym">Nephila clavata</name>
    <dbReference type="NCBI Taxonomy" id="2740835"/>
    <lineage>
        <taxon>Eukaryota</taxon>
        <taxon>Metazoa</taxon>
        <taxon>Ecdysozoa</taxon>
        <taxon>Arthropoda</taxon>
        <taxon>Chelicerata</taxon>
        <taxon>Arachnida</taxon>
        <taxon>Araneae</taxon>
        <taxon>Araneomorphae</taxon>
        <taxon>Entelegynae</taxon>
        <taxon>Araneoidea</taxon>
        <taxon>Nephilidae</taxon>
        <taxon>Trichonephila</taxon>
    </lineage>
</organism>
<comment type="caution">
    <text evidence="1">The sequence shown here is derived from an EMBL/GenBank/DDBJ whole genome shotgun (WGS) entry which is preliminary data.</text>
</comment>
<dbReference type="EMBL" id="BMAO01029444">
    <property type="protein sequence ID" value="GFR31672.1"/>
    <property type="molecule type" value="Genomic_DNA"/>
</dbReference>
<evidence type="ECO:0000313" key="2">
    <source>
        <dbReference type="Proteomes" id="UP000887116"/>
    </source>
</evidence>
<sequence>MERSIDHHESQRPPGQTSVGLNRVTKWRDAWTACFTVVEGYSSSNLKSFHLVFGQWVSILNWIFGNPIRPLRRMFPIFIIARNPMVPKKFCTCTWIPMLEKIKQKNFTVVLQQFDPYILLD</sequence>
<name>A0A8X6M4I5_TRICU</name>
<proteinExistence type="predicted"/>
<dbReference type="Proteomes" id="UP000887116">
    <property type="component" value="Unassembled WGS sequence"/>
</dbReference>
<accession>A0A8X6M4I5</accession>
<dbReference type="AlphaFoldDB" id="A0A8X6M4I5"/>
<keyword evidence="2" id="KW-1185">Reference proteome</keyword>